<dbReference type="PANTHER" id="PTHR11941">
    <property type="entry name" value="ENOYL-COA HYDRATASE-RELATED"/>
    <property type="match status" value="1"/>
</dbReference>
<dbReference type="EMBL" id="JAINVV010000004">
    <property type="protein sequence ID" value="MBY8822792.1"/>
    <property type="molecule type" value="Genomic_DNA"/>
</dbReference>
<dbReference type="Pfam" id="PF00378">
    <property type="entry name" value="ECH_1"/>
    <property type="match status" value="1"/>
</dbReference>
<dbReference type="SUPFAM" id="SSF52096">
    <property type="entry name" value="ClpP/crotonase"/>
    <property type="match status" value="1"/>
</dbReference>
<evidence type="ECO:0000256" key="2">
    <source>
        <dbReference type="ARBA" id="ARBA00023239"/>
    </source>
</evidence>
<evidence type="ECO:0000313" key="4">
    <source>
        <dbReference type="Proteomes" id="UP000706039"/>
    </source>
</evidence>
<evidence type="ECO:0000313" key="3">
    <source>
        <dbReference type="EMBL" id="MBY8822792.1"/>
    </source>
</evidence>
<dbReference type="InterPro" id="IPR029045">
    <property type="entry name" value="ClpP/crotonase-like_dom_sf"/>
</dbReference>
<dbReference type="RefSeq" id="WP_222989844.1">
    <property type="nucleotide sequence ID" value="NZ_JAINVV010000004.1"/>
</dbReference>
<dbReference type="CDD" id="cd06558">
    <property type="entry name" value="crotonase-like"/>
    <property type="match status" value="1"/>
</dbReference>
<organism evidence="3 4">
    <name type="scientific">Sphingomonas colocasiae</name>
    <dbReference type="NCBI Taxonomy" id="1848973"/>
    <lineage>
        <taxon>Bacteria</taxon>
        <taxon>Pseudomonadati</taxon>
        <taxon>Pseudomonadota</taxon>
        <taxon>Alphaproteobacteria</taxon>
        <taxon>Sphingomonadales</taxon>
        <taxon>Sphingomonadaceae</taxon>
        <taxon>Sphingomonas</taxon>
    </lineage>
</organism>
<comment type="caution">
    <text evidence="3">The sequence shown here is derived from an EMBL/GenBank/DDBJ whole genome shotgun (WGS) entry which is preliminary data.</text>
</comment>
<keyword evidence="4" id="KW-1185">Reference proteome</keyword>
<dbReference type="Proteomes" id="UP000706039">
    <property type="component" value="Unassembled WGS sequence"/>
</dbReference>
<sequence>MSVTLEEHAAGIHIVRIDRPQKRNALDPATIAALTTIARDLGARADIRAVILSGGDTIFSCGIDLATPAVAEDATLIERRQALRAGPDLCRAWEEIEAITICAIDGYCIGGAFALALACDFRIMGADATLRLPEIALGMNMSWQTLPRLTALVGPARAKRITVFGDAVAATQALDWGLADAGADRGGALDLALRWAERIAALPPMPVRMTKEAVNRTSGALHAAVNHMDRDQFLLTTLSHDFEEGVAAFLGKRTPRFDDR</sequence>
<protein>
    <submittedName>
        <fullName evidence="3">Enoyl-CoA hydratase/isomerase family protein</fullName>
    </submittedName>
</protein>
<name>A0ABS7PN97_9SPHN</name>
<accession>A0ABS7PN97</accession>
<keyword evidence="2" id="KW-0456">Lyase</keyword>
<dbReference type="PANTHER" id="PTHR11941:SF169">
    <property type="entry name" value="(7AS)-7A-METHYL-1,5-DIOXO-2,3,5,6,7,7A-HEXAHYDRO-1H-INDENE-CARBOXYL-COA HYDROLASE"/>
    <property type="match status" value="1"/>
</dbReference>
<reference evidence="3 4" key="1">
    <citation type="submission" date="2021-08" db="EMBL/GenBank/DDBJ databases">
        <authorList>
            <person name="Tuo L."/>
        </authorList>
    </citation>
    <scope>NUCLEOTIDE SEQUENCE [LARGE SCALE GENOMIC DNA]</scope>
    <source>
        <strain evidence="3 4">JCM 31229</strain>
    </source>
</reference>
<dbReference type="InterPro" id="IPR001753">
    <property type="entry name" value="Enoyl-CoA_hydra/iso"/>
</dbReference>
<dbReference type="Gene3D" id="3.90.226.10">
    <property type="entry name" value="2-enoyl-CoA Hydratase, Chain A, domain 1"/>
    <property type="match status" value="1"/>
</dbReference>
<keyword evidence="1" id="KW-0443">Lipid metabolism</keyword>
<evidence type="ECO:0000256" key="1">
    <source>
        <dbReference type="ARBA" id="ARBA00023098"/>
    </source>
</evidence>
<proteinExistence type="predicted"/>
<gene>
    <name evidence="3" type="ORF">K7G82_10845</name>
</gene>